<organism evidence="2 3">
    <name type="scientific">Flavobacterium kayseriense</name>
    <dbReference type="NCBI Taxonomy" id="2764714"/>
    <lineage>
        <taxon>Bacteria</taxon>
        <taxon>Pseudomonadati</taxon>
        <taxon>Bacteroidota</taxon>
        <taxon>Flavobacteriia</taxon>
        <taxon>Flavobacteriales</taxon>
        <taxon>Flavobacteriaceae</taxon>
        <taxon>Flavobacterium</taxon>
    </lineage>
</organism>
<evidence type="ECO:0000313" key="3">
    <source>
        <dbReference type="Proteomes" id="UP000629963"/>
    </source>
</evidence>
<gene>
    <name evidence="2" type="ORF">H8R23_02545</name>
</gene>
<keyword evidence="3" id="KW-1185">Reference proteome</keyword>
<feature type="signal peptide" evidence="1">
    <location>
        <begin position="1"/>
        <end position="19"/>
    </location>
</feature>
<protein>
    <recommendedName>
        <fullName evidence="4">DUF2874 domain containing protein</fullName>
    </recommendedName>
</protein>
<comment type="caution">
    <text evidence="2">The sequence shown here is derived from an EMBL/GenBank/DDBJ whole genome shotgun (WGS) entry which is preliminary data.</text>
</comment>
<evidence type="ECO:0000313" key="2">
    <source>
        <dbReference type="EMBL" id="MBC5840272.1"/>
    </source>
</evidence>
<keyword evidence="1" id="KW-0732">Signal</keyword>
<dbReference type="Proteomes" id="UP000629963">
    <property type="component" value="Unassembled WGS sequence"/>
</dbReference>
<accession>A0ABR7J480</accession>
<name>A0ABR7J480_9FLAO</name>
<evidence type="ECO:0000256" key="1">
    <source>
        <dbReference type="SAM" id="SignalP"/>
    </source>
</evidence>
<proteinExistence type="predicted"/>
<dbReference type="EMBL" id="JACRUJ010000001">
    <property type="protein sequence ID" value="MBC5840272.1"/>
    <property type="molecule type" value="Genomic_DNA"/>
</dbReference>
<evidence type="ECO:0008006" key="4">
    <source>
        <dbReference type="Google" id="ProtNLM"/>
    </source>
</evidence>
<reference evidence="2 3" key="1">
    <citation type="submission" date="2020-08" db="EMBL/GenBank/DDBJ databases">
        <title>Description of novel Flavobacterium F-380 isolate.</title>
        <authorList>
            <person name="Saticioglu I.B."/>
            <person name="Duman M."/>
            <person name="Altun S."/>
        </authorList>
    </citation>
    <scope>NUCLEOTIDE SEQUENCE [LARGE SCALE GENOMIC DNA]</scope>
    <source>
        <strain evidence="2 3">F-380</strain>
    </source>
</reference>
<dbReference type="RefSeq" id="WP_187008855.1">
    <property type="nucleotide sequence ID" value="NZ_JACRUI010000001.1"/>
</dbReference>
<dbReference type="SUPFAM" id="SSF160574">
    <property type="entry name" value="BT0923-like"/>
    <property type="match status" value="1"/>
</dbReference>
<sequence length="98" mass="10610">MKKLILSTVILLGSMSTFAATAATTNPIVSSVVIAEEFTEIKIEELPVAVTDALKKAYPDATISKAYTNEAKEYRLDVTVGDKIGSLFADENGNWIQK</sequence>
<feature type="chain" id="PRO_5045716752" description="DUF2874 domain containing protein" evidence="1">
    <location>
        <begin position="20"/>
        <end position="98"/>
    </location>
</feature>